<dbReference type="RefSeq" id="WP_142646056.1">
    <property type="nucleotide sequence ID" value="NZ_CP108085.1"/>
</dbReference>
<feature type="region of interest" description="Disordered" evidence="1">
    <location>
        <begin position="124"/>
        <end position="163"/>
    </location>
</feature>
<dbReference type="EMBL" id="CP108085">
    <property type="protein sequence ID" value="WUP74738.1"/>
    <property type="molecule type" value="Genomic_DNA"/>
</dbReference>
<proteinExistence type="predicted"/>
<evidence type="ECO:0000313" key="2">
    <source>
        <dbReference type="EMBL" id="WUP74738.1"/>
    </source>
</evidence>
<gene>
    <name evidence="2" type="ORF">OG913_36170</name>
</gene>
<name>A0ABZ1SRB0_9ACTN</name>
<accession>A0ABZ1SRB0</accession>
<keyword evidence="3" id="KW-1185">Reference proteome</keyword>
<sequence length="163" mass="15774">MRLGGFAWSSPSCPGSPAPKDAVRRADEAVRSEGDDDIDGDDGLSDSSRSGDRAANIRLVDSEGGTGHGTAPLFVARPLLVTGPVAGPPAASEGGAGHGMAPLFVAGPLLVTGPVTGPVIGPVAGPPAASEGGTGHGTAPPPGHCADWPGPARDCSSGVTGGR</sequence>
<feature type="compositionally biased region" description="Basic and acidic residues" evidence="1">
    <location>
        <begin position="21"/>
        <end position="33"/>
    </location>
</feature>
<feature type="region of interest" description="Disordered" evidence="1">
    <location>
        <begin position="1"/>
        <end position="71"/>
    </location>
</feature>
<feature type="compositionally biased region" description="Acidic residues" evidence="1">
    <location>
        <begin position="34"/>
        <end position="44"/>
    </location>
</feature>
<protein>
    <submittedName>
        <fullName evidence="2">Uncharacterized protein</fullName>
    </submittedName>
</protein>
<evidence type="ECO:0000256" key="1">
    <source>
        <dbReference type="SAM" id="MobiDB-lite"/>
    </source>
</evidence>
<organism evidence="2 3">
    <name type="scientific">Microbispora hainanensis</name>
    <dbReference type="NCBI Taxonomy" id="568844"/>
    <lineage>
        <taxon>Bacteria</taxon>
        <taxon>Bacillati</taxon>
        <taxon>Actinomycetota</taxon>
        <taxon>Actinomycetes</taxon>
        <taxon>Streptosporangiales</taxon>
        <taxon>Streptosporangiaceae</taxon>
        <taxon>Microbispora</taxon>
    </lineage>
</organism>
<dbReference type="Proteomes" id="UP001432011">
    <property type="component" value="Chromosome"/>
</dbReference>
<reference evidence="2" key="1">
    <citation type="submission" date="2022-10" db="EMBL/GenBank/DDBJ databases">
        <title>The complete genomes of actinobacterial strains from the NBC collection.</title>
        <authorList>
            <person name="Joergensen T.S."/>
            <person name="Alvarez Arevalo M."/>
            <person name="Sterndorff E.B."/>
            <person name="Faurdal D."/>
            <person name="Vuksanovic O."/>
            <person name="Mourched A.-S."/>
            <person name="Charusanti P."/>
            <person name="Shaw S."/>
            <person name="Blin K."/>
            <person name="Weber T."/>
        </authorList>
    </citation>
    <scope>NUCLEOTIDE SEQUENCE</scope>
    <source>
        <strain evidence="2">NBC_00254</strain>
    </source>
</reference>
<evidence type="ECO:0000313" key="3">
    <source>
        <dbReference type="Proteomes" id="UP001432011"/>
    </source>
</evidence>